<dbReference type="AlphaFoldDB" id="A0A918NTK4"/>
<comment type="caution">
    <text evidence="2">The sequence shown here is derived from an EMBL/GenBank/DDBJ whole genome shotgun (WGS) entry which is preliminary data.</text>
</comment>
<dbReference type="RefSeq" id="WP_190039856.1">
    <property type="nucleotide sequence ID" value="NZ_BMWD01000042.1"/>
</dbReference>
<evidence type="ECO:0000313" key="3">
    <source>
        <dbReference type="Proteomes" id="UP000645555"/>
    </source>
</evidence>
<feature type="compositionally biased region" description="Basic and acidic residues" evidence="1">
    <location>
        <begin position="1"/>
        <end position="13"/>
    </location>
</feature>
<proteinExistence type="predicted"/>
<sequence length="81" mass="8528">MVKVSEKINEPLRDPTVGAHSQASELDLTEPTFASIARSLRLLLGDVSAEPFPLSASGLGYANTLFIATVMGEVDAAAVRI</sequence>
<reference evidence="2" key="2">
    <citation type="submission" date="2020-09" db="EMBL/GenBank/DDBJ databases">
        <authorList>
            <person name="Sun Q."/>
            <person name="Ohkuma M."/>
        </authorList>
    </citation>
    <scope>NUCLEOTIDE SEQUENCE</scope>
    <source>
        <strain evidence="2">JCM 4956</strain>
    </source>
</reference>
<name>A0A918NTK4_9ACTN</name>
<evidence type="ECO:0000256" key="1">
    <source>
        <dbReference type="SAM" id="MobiDB-lite"/>
    </source>
</evidence>
<organism evidence="2 3">
    <name type="scientific">Streptomyces fructofermentans</name>
    <dbReference type="NCBI Taxonomy" id="152141"/>
    <lineage>
        <taxon>Bacteria</taxon>
        <taxon>Bacillati</taxon>
        <taxon>Actinomycetota</taxon>
        <taxon>Actinomycetes</taxon>
        <taxon>Kitasatosporales</taxon>
        <taxon>Streptomycetaceae</taxon>
        <taxon>Streptomyces</taxon>
    </lineage>
</organism>
<protein>
    <submittedName>
        <fullName evidence="2">Uncharacterized protein</fullName>
    </submittedName>
</protein>
<reference evidence="2" key="1">
    <citation type="journal article" date="2014" name="Int. J. Syst. Evol. Microbiol.">
        <title>Complete genome sequence of Corynebacterium casei LMG S-19264T (=DSM 44701T), isolated from a smear-ripened cheese.</title>
        <authorList>
            <consortium name="US DOE Joint Genome Institute (JGI-PGF)"/>
            <person name="Walter F."/>
            <person name="Albersmeier A."/>
            <person name="Kalinowski J."/>
            <person name="Ruckert C."/>
        </authorList>
    </citation>
    <scope>NUCLEOTIDE SEQUENCE</scope>
    <source>
        <strain evidence="2">JCM 4956</strain>
    </source>
</reference>
<gene>
    <name evidence="2" type="ORF">GCM10010515_72140</name>
</gene>
<keyword evidence="3" id="KW-1185">Reference proteome</keyword>
<accession>A0A918NTK4</accession>
<dbReference type="Proteomes" id="UP000645555">
    <property type="component" value="Unassembled WGS sequence"/>
</dbReference>
<dbReference type="EMBL" id="BMWD01000042">
    <property type="protein sequence ID" value="GGX94987.1"/>
    <property type="molecule type" value="Genomic_DNA"/>
</dbReference>
<feature type="region of interest" description="Disordered" evidence="1">
    <location>
        <begin position="1"/>
        <end position="24"/>
    </location>
</feature>
<evidence type="ECO:0000313" key="2">
    <source>
        <dbReference type="EMBL" id="GGX94987.1"/>
    </source>
</evidence>